<dbReference type="CDD" id="cd04301">
    <property type="entry name" value="NAT_SF"/>
    <property type="match status" value="1"/>
</dbReference>
<dbReference type="InterPro" id="IPR000182">
    <property type="entry name" value="GNAT_dom"/>
</dbReference>
<feature type="transmembrane region" description="Helical" evidence="1">
    <location>
        <begin position="214"/>
        <end position="235"/>
    </location>
</feature>
<comment type="caution">
    <text evidence="3">The sequence shown here is derived from an EMBL/GenBank/DDBJ whole genome shotgun (WGS) entry which is preliminary data.</text>
</comment>
<reference evidence="3 4" key="1">
    <citation type="journal article" date="2013" name="Genome Announc.">
        <title>Draft Genome Sequence of Holospora undulata Strain HU1, a Micronucleus-Specific Symbiont of the Ciliate Paramecium caudatum.</title>
        <authorList>
            <person name="Dohra H."/>
            <person name="Suzuki H."/>
            <person name="Suzuki T."/>
            <person name="Tanaka K."/>
            <person name="Fujishima M."/>
        </authorList>
    </citation>
    <scope>NUCLEOTIDE SEQUENCE [LARGE SCALE GENOMIC DNA]</scope>
    <source>
        <strain evidence="3 4">HU1</strain>
    </source>
</reference>
<accession>A0A061JGA1</accession>
<proteinExistence type="predicted"/>
<gene>
    <name evidence="3" type="ORF">K737_300570</name>
</gene>
<dbReference type="GO" id="GO:0016747">
    <property type="term" value="F:acyltransferase activity, transferring groups other than amino-acyl groups"/>
    <property type="evidence" value="ECO:0007669"/>
    <property type="project" value="InterPro"/>
</dbReference>
<dbReference type="AlphaFoldDB" id="A0A061JGA1"/>
<dbReference type="Gene3D" id="3.40.630.30">
    <property type="match status" value="1"/>
</dbReference>
<dbReference type="Proteomes" id="UP000026922">
    <property type="component" value="Unassembled WGS sequence"/>
</dbReference>
<dbReference type="PROSITE" id="PS51186">
    <property type="entry name" value="GNAT"/>
    <property type="match status" value="1"/>
</dbReference>
<name>A0A061JGA1_9PROT</name>
<evidence type="ECO:0000256" key="1">
    <source>
        <dbReference type="SAM" id="Phobius"/>
    </source>
</evidence>
<dbReference type="EMBL" id="ARPM03000127">
    <property type="protein sequence ID" value="ETZ05001.1"/>
    <property type="molecule type" value="Genomic_DNA"/>
</dbReference>
<keyword evidence="1" id="KW-0472">Membrane</keyword>
<organism evidence="3 4">
    <name type="scientific">Holospora undulata HU1</name>
    <dbReference type="NCBI Taxonomy" id="1321371"/>
    <lineage>
        <taxon>Bacteria</taxon>
        <taxon>Pseudomonadati</taxon>
        <taxon>Pseudomonadota</taxon>
        <taxon>Alphaproteobacteria</taxon>
        <taxon>Holosporales</taxon>
        <taxon>Holosporaceae</taxon>
        <taxon>Holospora</taxon>
    </lineage>
</organism>
<evidence type="ECO:0000313" key="3">
    <source>
        <dbReference type="EMBL" id="ETZ05001.1"/>
    </source>
</evidence>
<dbReference type="Pfam" id="PF13508">
    <property type="entry name" value="Acetyltransf_7"/>
    <property type="match status" value="1"/>
</dbReference>
<evidence type="ECO:0000313" key="4">
    <source>
        <dbReference type="Proteomes" id="UP000026922"/>
    </source>
</evidence>
<keyword evidence="1" id="KW-0812">Transmembrane</keyword>
<protein>
    <recommendedName>
        <fullName evidence="2">N-acetyltransferase domain-containing protein</fullName>
    </recommendedName>
</protein>
<keyword evidence="1" id="KW-1133">Transmembrane helix</keyword>
<dbReference type="InterPro" id="IPR016181">
    <property type="entry name" value="Acyl_CoA_acyltransferase"/>
</dbReference>
<keyword evidence="4" id="KW-1185">Reference proteome</keyword>
<dbReference type="SUPFAM" id="SSF55729">
    <property type="entry name" value="Acyl-CoA N-acyltransferases (Nat)"/>
    <property type="match status" value="1"/>
</dbReference>
<evidence type="ECO:0000259" key="2">
    <source>
        <dbReference type="PROSITE" id="PS51186"/>
    </source>
</evidence>
<feature type="domain" description="N-acetyltransferase" evidence="2">
    <location>
        <begin position="168"/>
        <end position="306"/>
    </location>
</feature>
<sequence length="306" mass="34832">MGDDIAVCDFDDISVPDGADKKWRGESTKKWLQKLLSEGKDACLLGQIVLGEILSCPSAKQIDKINFCLLDVSDFERIGRLKKRNTYGADQNMLNWAAWLRMYHQDPEWTPHVIQEDAADIMDFTRLSALKSYEEVANVKILDTTDLALHEVAGELADWVRSFDIAPFHVVKVQPQEVSVIENKITSYNNSKAPFIQEQPFINLNFCIKDDSGLIIAGITSLMYCWGMLFVDILAVDEKYYKNRLGSKLLSPVENEAKKLGATLAHLDTFDFQAKDFYLKHGYEVFGILDDCPKSHKRYYMKKVLG</sequence>